<dbReference type="PANTHER" id="PTHR32071:SF81">
    <property type="entry name" value="PROPIONATE CATABOLISM OPERON REGULATORY PROTEIN"/>
    <property type="match status" value="1"/>
</dbReference>
<dbReference type="PROSITE" id="PS50045">
    <property type="entry name" value="SIGMA54_INTERACT_4"/>
    <property type="match status" value="1"/>
</dbReference>
<evidence type="ECO:0000256" key="5">
    <source>
        <dbReference type="PROSITE-ProRule" id="PRU00169"/>
    </source>
</evidence>
<evidence type="ECO:0000256" key="3">
    <source>
        <dbReference type="ARBA" id="ARBA00023015"/>
    </source>
</evidence>
<dbReference type="InterPro" id="IPR002197">
    <property type="entry name" value="HTH_Fis"/>
</dbReference>
<dbReference type="Gene3D" id="3.40.50.2300">
    <property type="match status" value="1"/>
</dbReference>
<dbReference type="SUPFAM" id="SSF52172">
    <property type="entry name" value="CheY-like"/>
    <property type="match status" value="1"/>
</dbReference>
<dbReference type="Pfam" id="PF02954">
    <property type="entry name" value="HTH_8"/>
    <property type="match status" value="1"/>
</dbReference>
<feature type="domain" description="Response regulatory" evidence="8">
    <location>
        <begin position="4"/>
        <end position="118"/>
    </location>
</feature>
<proteinExistence type="predicted"/>
<dbReference type="Gene3D" id="1.10.8.60">
    <property type="match status" value="1"/>
</dbReference>
<keyword evidence="3" id="KW-0805">Transcription regulation</keyword>
<gene>
    <name evidence="9" type="ORF">ABS766_12865</name>
</gene>
<dbReference type="PROSITE" id="PS50110">
    <property type="entry name" value="RESPONSE_REGULATORY"/>
    <property type="match status" value="1"/>
</dbReference>
<dbReference type="InterPro" id="IPR025943">
    <property type="entry name" value="Sigma_54_int_dom_ATP-bd_2"/>
</dbReference>
<protein>
    <submittedName>
        <fullName evidence="9">Sigma-54 dependent transcriptional regulator</fullName>
    </submittedName>
</protein>
<dbReference type="PROSITE" id="PS00675">
    <property type="entry name" value="SIGMA54_INTERACT_1"/>
    <property type="match status" value="1"/>
</dbReference>
<dbReference type="PROSITE" id="PS00676">
    <property type="entry name" value="SIGMA54_INTERACT_2"/>
    <property type="match status" value="1"/>
</dbReference>
<dbReference type="InterPro" id="IPR009057">
    <property type="entry name" value="Homeodomain-like_sf"/>
</dbReference>
<keyword evidence="1" id="KW-0547">Nucleotide-binding</keyword>
<dbReference type="PANTHER" id="PTHR32071">
    <property type="entry name" value="TRANSCRIPTIONAL REGULATORY PROTEIN"/>
    <property type="match status" value="1"/>
</dbReference>
<name>A0ABW8Z1L0_9FLAO</name>
<dbReference type="InterPro" id="IPR003593">
    <property type="entry name" value="AAA+_ATPase"/>
</dbReference>
<dbReference type="InterPro" id="IPR002078">
    <property type="entry name" value="Sigma_54_int"/>
</dbReference>
<dbReference type="Gene3D" id="1.10.10.60">
    <property type="entry name" value="Homeodomain-like"/>
    <property type="match status" value="1"/>
</dbReference>
<accession>A0ABW8Z1L0</accession>
<keyword evidence="10" id="KW-1185">Reference proteome</keyword>
<keyword evidence="6" id="KW-0175">Coiled coil</keyword>
<dbReference type="Pfam" id="PF00072">
    <property type="entry name" value="Response_reg"/>
    <property type="match status" value="1"/>
</dbReference>
<dbReference type="SMART" id="SM00448">
    <property type="entry name" value="REC"/>
    <property type="match status" value="1"/>
</dbReference>
<keyword evidence="2" id="KW-0067">ATP-binding</keyword>
<feature type="modified residue" description="4-aspartylphosphate" evidence="5">
    <location>
        <position position="53"/>
    </location>
</feature>
<dbReference type="Proteomes" id="UP001629156">
    <property type="component" value="Unassembled WGS sequence"/>
</dbReference>
<dbReference type="CDD" id="cd00009">
    <property type="entry name" value="AAA"/>
    <property type="match status" value="1"/>
</dbReference>
<evidence type="ECO:0000256" key="2">
    <source>
        <dbReference type="ARBA" id="ARBA00022840"/>
    </source>
</evidence>
<evidence type="ECO:0000256" key="6">
    <source>
        <dbReference type="SAM" id="Coils"/>
    </source>
</evidence>
<dbReference type="SUPFAM" id="SSF52540">
    <property type="entry name" value="P-loop containing nucleoside triphosphate hydrolases"/>
    <property type="match status" value="1"/>
</dbReference>
<dbReference type="InterPro" id="IPR011006">
    <property type="entry name" value="CheY-like_superfamily"/>
</dbReference>
<dbReference type="InterPro" id="IPR058031">
    <property type="entry name" value="AAA_lid_NorR"/>
</dbReference>
<evidence type="ECO:0000259" key="7">
    <source>
        <dbReference type="PROSITE" id="PS50045"/>
    </source>
</evidence>
<evidence type="ECO:0000313" key="9">
    <source>
        <dbReference type="EMBL" id="MFL9845313.1"/>
    </source>
</evidence>
<dbReference type="Gene3D" id="3.40.50.300">
    <property type="entry name" value="P-loop containing nucleotide triphosphate hydrolases"/>
    <property type="match status" value="1"/>
</dbReference>
<keyword evidence="5" id="KW-0597">Phosphoprotein</keyword>
<dbReference type="SMART" id="SM00382">
    <property type="entry name" value="AAA"/>
    <property type="match status" value="1"/>
</dbReference>
<reference evidence="9 10" key="1">
    <citation type="submission" date="2024-06" db="EMBL/GenBank/DDBJ databases">
        <authorList>
            <person name="Kaempfer P."/>
            <person name="Viver T."/>
        </authorList>
    </citation>
    <scope>NUCLEOTIDE SEQUENCE [LARGE SCALE GENOMIC DNA]</scope>
    <source>
        <strain evidence="9 10">ST-119</strain>
    </source>
</reference>
<evidence type="ECO:0000259" key="8">
    <source>
        <dbReference type="PROSITE" id="PS50110"/>
    </source>
</evidence>
<dbReference type="SUPFAM" id="SSF46689">
    <property type="entry name" value="Homeodomain-like"/>
    <property type="match status" value="1"/>
</dbReference>
<dbReference type="Pfam" id="PF25601">
    <property type="entry name" value="AAA_lid_14"/>
    <property type="match status" value="1"/>
</dbReference>
<sequence length="443" mass="49643">MSSKILVIDDDTAFCMMLKTFLQKNAYEVTNAFTAEQAQQEISKQKFDVVLTDIRLPDSDGLKILKLVKEASQNTQVILMTGYVDIKTAVNAIKLGAYDYVGKPINPEEILYTIGQAITKKAERQTAPVSKPKQASVPFVEGVSKESALLHEHIKLVAPTNMSVLIMGDSGTGKEYIAQSIHTNSKRAGKPFIAVDCGAIPKELASSEFFGHLKGSFTGAVTDKTGHFEAANGGTLFLDEVGNLSYEVQVQLLRALQERKIKPVGSNQETQVDIRVVAATNEDLAEAVKKGDFREDLYHRLNEFTIKAPRLSERKKDIMIFALHFLQQANEDLEKEVQGFDEEVEDFFCRYDWPGNLREMRNIIKRSVLLEKGSVIHMGVLPQEMQQAVKEGSLLNTYTKADEERAIMQALEKANYNKSKAARLLDIDRKTLYNKLKLYNINL</sequence>
<dbReference type="InterPro" id="IPR001789">
    <property type="entry name" value="Sig_transdc_resp-reg_receiver"/>
</dbReference>
<evidence type="ECO:0000256" key="4">
    <source>
        <dbReference type="ARBA" id="ARBA00023163"/>
    </source>
</evidence>
<comment type="caution">
    <text evidence="9">The sequence shown here is derived from an EMBL/GenBank/DDBJ whole genome shotgun (WGS) entry which is preliminary data.</text>
</comment>
<organism evidence="9 10">
    <name type="scientific">Flavobacterium rhizosphaerae</name>
    <dbReference type="NCBI Taxonomy" id="3163298"/>
    <lineage>
        <taxon>Bacteria</taxon>
        <taxon>Pseudomonadati</taxon>
        <taxon>Bacteroidota</taxon>
        <taxon>Flavobacteriia</taxon>
        <taxon>Flavobacteriales</taxon>
        <taxon>Flavobacteriaceae</taxon>
        <taxon>Flavobacterium</taxon>
    </lineage>
</organism>
<feature type="domain" description="Sigma-54 factor interaction" evidence="7">
    <location>
        <begin position="140"/>
        <end position="369"/>
    </location>
</feature>
<dbReference type="InterPro" id="IPR025662">
    <property type="entry name" value="Sigma_54_int_dom_ATP-bd_1"/>
</dbReference>
<evidence type="ECO:0000256" key="1">
    <source>
        <dbReference type="ARBA" id="ARBA00022741"/>
    </source>
</evidence>
<dbReference type="Pfam" id="PF00158">
    <property type="entry name" value="Sigma54_activat"/>
    <property type="match status" value="1"/>
</dbReference>
<dbReference type="PRINTS" id="PR01590">
    <property type="entry name" value="HTHFIS"/>
</dbReference>
<keyword evidence="4" id="KW-0804">Transcription</keyword>
<dbReference type="RefSeq" id="WP_408085592.1">
    <property type="nucleotide sequence ID" value="NZ_JBELPZ010000014.1"/>
</dbReference>
<feature type="coiled-coil region" evidence="6">
    <location>
        <begin position="323"/>
        <end position="350"/>
    </location>
</feature>
<dbReference type="EMBL" id="JBELPZ010000014">
    <property type="protein sequence ID" value="MFL9845313.1"/>
    <property type="molecule type" value="Genomic_DNA"/>
</dbReference>
<dbReference type="InterPro" id="IPR027417">
    <property type="entry name" value="P-loop_NTPase"/>
</dbReference>
<evidence type="ECO:0000313" key="10">
    <source>
        <dbReference type="Proteomes" id="UP001629156"/>
    </source>
</evidence>